<gene>
    <name evidence="4" type="ORF">OTK00_002380</name>
</gene>
<accession>A0ABY7BLY7</accession>
<dbReference type="InterPro" id="IPR028098">
    <property type="entry name" value="Glyco_trans_4-like_N"/>
</dbReference>
<evidence type="ECO:0000256" key="1">
    <source>
        <dbReference type="ARBA" id="ARBA00022679"/>
    </source>
</evidence>
<dbReference type="Gene3D" id="3.40.50.2000">
    <property type="entry name" value="Glycogen Phosphorylase B"/>
    <property type="match status" value="2"/>
</dbReference>
<dbReference type="Proteomes" id="UP001164909">
    <property type="component" value="Chromosome"/>
</dbReference>
<proteinExistence type="predicted"/>
<evidence type="ECO:0000259" key="2">
    <source>
        <dbReference type="Pfam" id="PF00534"/>
    </source>
</evidence>
<feature type="domain" description="Glycosyl transferase family 1" evidence="2">
    <location>
        <begin position="190"/>
        <end position="342"/>
    </location>
</feature>
<name>A0ABY7BLY7_9FIRM</name>
<protein>
    <submittedName>
        <fullName evidence="4">Glycosyltransferase family 4 protein</fullName>
    </submittedName>
</protein>
<keyword evidence="5" id="KW-1185">Reference proteome</keyword>
<dbReference type="PANTHER" id="PTHR46401">
    <property type="entry name" value="GLYCOSYLTRANSFERASE WBBK-RELATED"/>
    <property type="match status" value="1"/>
</dbReference>
<evidence type="ECO:0000259" key="3">
    <source>
        <dbReference type="Pfam" id="PF13439"/>
    </source>
</evidence>
<organism evidence="4 5">
    <name type="scientific">Caldicellulosiruptor morganii</name>
    <dbReference type="NCBI Taxonomy" id="1387555"/>
    <lineage>
        <taxon>Bacteria</taxon>
        <taxon>Bacillati</taxon>
        <taxon>Bacillota</taxon>
        <taxon>Bacillota incertae sedis</taxon>
        <taxon>Caldicellulosiruptorales</taxon>
        <taxon>Caldicellulosiruptoraceae</taxon>
        <taxon>Caldicellulosiruptor</taxon>
    </lineage>
</organism>
<evidence type="ECO:0000313" key="5">
    <source>
        <dbReference type="Proteomes" id="UP001164909"/>
    </source>
</evidence>
<evidence type="ECO:0000313" key="4">
    <source>
        <dbReference type="EMBL" id="WAM33835.1"/>
    </source>
</evidence>
<keyword evidence="1" id="KW-0808">Transferase</keyword>
<reference evidence="4" key="1">
    <citation type="submission" date="2022-12" db="EMBL/GenBank/DDBJ databases">
        <authorList>
            <person name="Bing R.G."/>
            <person name="Willard D.J."/>
            <person name="Manesh M.J.H."/>
            <person name="Laemthong T."/>
            <person name="Crosby J.R."/>
            <person name="Kelly R.M."/>
        </authorList>
    </citation>
    <scope>NUCLEOTIDE SEQUENCE</scope>
    <source>
        <strain evidence="4">DSM 8990</strain>
    </source>
</reference>
<dbReference type="CDD" id="cd03809">
    <property type="entry name" value="GT4_MtfB-like"/>
    <property type="match status" value="1"/>
</dbReference>
<dbReference type="InterPro" id="IPR001296">
    <property type="entry name" value="Glyco_trans_1"/>
</dbReference>
<feature type="domain" description="Glycosyltransferase subfamily 4-like N-terminal" evidence="3">
    <location>
        <begin position="16"/>
        <end position="171"/>
    </location>
</feature>
<dbReference type="RefSeq" id="WP_045168648.1">
    <property type="nucleotide sequence ID" value="NZ_CP113865.1"/>
</dbReference>
<sequence>MNIGIDARPLNKIKTGIGFYLYNLLKELPAKCSNINFFLFSDREVYLDFDYPNVITIIDNNYKTLKGTLWYMWRVYYLIKKYKIDMFWGTQNVLPIIRSKSVKKVLTVHDLVCYKYPQTMEKLNYFINRIFIPYSIKSADSIVAVSNSTKEDILRYFNIEPEKICVIYNPVIVCDVDDIDEIEYLSKYDLEKNKYILYVGTIEPRKNVEILLKICEEIYAKTGMKTVLAGKMGWKSGKVIQSIKELSKKGCLKYLDYINDVEKNLLMKNCFVFVFPSFYEGFGLPVVEALKNGALVLVSDTSSLKELINVDELKFNPLDCTQLKKKIMNLYTNSKEYAELKKSCNELASKFDNEQVIEKYIELFYSLGDGAKL</sequence>
<dbReference type="Pfam" id="PF13439">
    <property type="entry name" value="Glyco_transf_4"/>
    <property type="match status" value="1"/>
</dbReference>
<dbReference type="EMBL" id="CP113865">
    <property type="protein sequence ID" value="WAM33835.1"/>
    <property type="molecule type" value="Genomic_DNA"/>
</dbReference>
<dbReference type="Pfam" id="PF00534">
    <property type="entry name" value="Glycos_transf_1"/>
    <property type="match status" value="1"/>
</dbReference>
<dbReference type="PANTHER" id="PTHR46401:SF2">
    <property type="entry name" value="GLYCOSYLTRANSFERASE WBBK-RELATED"/>
    <property type="match status" value="1"/>
</dbReference>
<dbReference type="SUPFAM" id="SSF53756">
    <property type="entry name" value="UDP-Glycosyltransferase/glycogen phosphorylase"/>
    <property type="match status" value="1"/>
</dbReference>